<feature type="domain" description="SMP-30/Gluconolactonase/LRE-like region" evidence="2">
    <location>
        <begin position="103"/>
        <end position="234"/>
    </location>
</feature>
<dbReference type="PANTHER" id="PTHR47572">
    <property type="entry name" value="LIPOPROTEIN-RELATED"/>
    <property type="match status" value="1"/>
</dbReference>
<dbReference type="InterPro" id="IPR011042">
    <property type="entry name" value="6-blade_b-propeller_TolB-like"/>
</dbReference>
<sequence length="238" mass="25577">RLPSPARIEVVPIMPKLEFAGGLAFSTDGILYFANHLHPGTIGRYVVGKSGNPETFITLTDWMTSYGDRIPRAHGMRIDPAGHLVAAEVGTGKVIRISPEAEKIEVLADSYDGTLLSSVWDVAIGPNGEVYASSPKSGVIYLIRPQDGFVGVLNEGLVRARSLALTPDGRQLVAAEPDAGRIVLFDLREDNQPAAMRTLVDFSATGEEPNGLAFDEAMRLYVGLGDMGKIQVFDILKG</sequence>
<dbReference type="InterPro" id="IPR051262">
    <property type="entry name" value="SMP-30/CGR1_Lactonase"/>
</dbReference>
<feature type="non-terminal residue" evidence="3">
    <location>
        <position position="1"/>
    </location>
</feature>
<dbReference type="SUPFAM" id="SSF63829">
    <property type="entry name" value="Calcium-dependent phosphotriesterase"/>
    <property type="match status" value="1"/>
</dbReference>
<keyword evidence="1" id="KW-0378">Hydrolase</keyword>
<dbReference type="EMBL" id="UINC01212449">
    <property type="protein sequence ID" value="SVE36784.1"/>
    <property type="molecule type" value="Genomic_DNA"/>
</dbReference>
<dbReference type="AlphaFoldDB" id="A0A383CXG8"/>
<protein>
    <recommendedName>
        <fullName evidence="2">SMP-30/Gluconolactonase/LRE-like region domain-containing protein</fullName>
    </recommendedName>
</protein>
<proteinExistence type="predicted"/>
<name>A0A383CXG8_9ZZZZ</name>
<dbReference type="PANTHER" id="PTHR47572:SF4">
    <property type="entry name" value="LACTONASE DRP35"/>
    <property type="match status" value="1"/>
</dbReference>
<dbReference type="InterPro" id="IPR013658">
    <property type="entry name" value="SGL"/>
</dbReference>
<dbReference type="Gene3D" id="2.120.10.30">
    <property type="entry name" value="TolB, C-terminal domain"/>
    <property type="match status" value="2"/>
</dbReference>
<accession>A0A383CXG8</accession>
<dbReference type="Pfam" id="PF08450">
    <property type="entry name" value="SGL"/>
    <property type="match status" value="1"/>
</dbReference>
<reference evidence="3" key="1">
    <citation type="submission" date="2018-05" db="EMBL/GenBank/DDBJ databases">
        <authorList>
            <person name="Lanie J.A."/>
            <person name="Ng W.-L."/>
            <person name="Kazmierczak K.M."/>
            <person name="Andrzejewski T.M."/>
            <person name="Davidsen T.M."/>
            <person name="Wayne K.J."/>
            <person name="Tettelin H."/>
            <person name="Glass J.I."/>
            <person name="Rusch D."/>
            <person name="Podicherti R."/>
            <person name="Tsui H.-C.T."/>
            <person name="Winkler M.E."/>
        </authorList>
    </citation>
    <scope>NUCLEOTIDE SEQUENCE</scope>
</reference>
<evidence type="ECO:0000313" key="3">
    <source>
        <dbReference type="EMBL" id="SVE36784.1"/>
    </source>
</evidence>
<gene>
    <name evidence="3" type="ORF">METZ01_LOCUS489638</name>
</gene>
<organism evidence="3">
    <name type="scientific">marine metagenome</name>
    <dbReference type="NCBI Taxonomy" id="408172"/>
    <lineage>
        <taxon>unclassified sequences</taxon>
        <taxon>metagenomes</taxon>
        <taxon>ecological metagenomes</taxon>
    </lineage>
</organism>
<dbReference type="GO" id="GO:0016787">
    <property type="term" value="F:hydrolase activity"/>
    <property type="evidence" value="ECO:0007669"/>
    <property type="project" value="UniProtKB-KW"/>
</dbReference>
<feature type="non-terminal residue" evidence="3">
    <location>
        <position position="238"/>
    </location>
</feature>
<evidence type="ECO:0000256" key="1">
    <source>
        <dbReference type="ARBA" id="ARBA00022801"/>
    </source>
</evidence>
<evidence type="ECO:0000259" key="2">
    <source>
        <dbReference type="Pfam" id="PF08450"/>
    </source>
</evidence>